<name>A0A0C3NNZ7_PISTI</name>
<dbReference type="EMBL" id="KN831981">
    <property type="protein sequence ID" value="KIO02615.1"/>
    <property type="molecule type" value="Genomic_DNA"/>
</dbReference>
<evidence type="ECO:0000313" key="1">
    <source>
        <dbReference type="EMBL" id="KIO02615.1"/>
    </source>
</evidence>
<dbReference type="HOGENOM" id="CLU_1058122_0_0_1"/>
<evidence type="ECO:0000313" key="2">
    <source>
        <dbReference type="Proteomes" id="UP000054217"/>
    </source>
</evidence>
<accession>A0A0C3NNZ7</accession>
<proteinExistence type="predicted"/>
<dbReference type="OrthoDB" id="10388268at2759"/>
<organism evidence="1 2">
    <name type="scientific">Pisolithus tinctorius Marx 270</name>
    <dbReference type="NCBI Taxonomy" id="870435"/>
    <lineage>
        <taxon>Eukaryota</taxon>
        <taxon>Fungi</taxon>
        <taxon>Dikarya</taxon>
        <taxon>Basidiomycota</taxon>
        <taxon>Agaricomycotina</taxon>
        <taxon>Agaricomycetes</taxon>
        <taxon>Agaricomycetidae</taxon>
        <taxon>Boletales</taxon>
        <taxon>Sclerodermatineae</taxon>
        <taxon>Pisolithaceae</taxon>
        <taxon>Pisolithus</taxon>
    </lineage>
</organism>
<dbReference type="Proteomes" id="UP000054217">
    <property type="component" value="Unassembled WGS sequence"/>
</dbReference>
<sequence length="263" mass="29986">MKMRESAGTFLYVLEEVLVIYRFLRSTEEFPNSAEYRKIKYSGDEPPFPQMMHNIIEAIQSMDQAFHFEGANDSAGHRSVLGTTTSILRKSTLLRAAANYVLPLAERLERCLTKVCEYYHGISDLIRYAKRHFPDGVNYCWVDATASTQATTTELDDNCLEAISRALGSPLSKETGAIAREGSPDVEKRWSDNRFLKIRVHPETRILLHLSIPFDSSDILYRQAIEQELEHTTQCARSYEAIPRRMVDDRSVYQGTSPRVLVG</sequence>
<keyword evidence="2" id="KW-1185">Reference proteome</keyword>
<gene>
    <name evidence="1" type="ORF">M404DRAFT_654265</name>
</gene>
<protein>
    <submittedName>
        <fullName evidence="1">Uncharacterized protein</fullName>
    </submittedName>
</protein>
<dbReference type="AlphaFoldDB" id="A0A0C3NNZ7"/>
<reference evidence="1 2" key="1">
    <citation type="submission" date="2014-04" db="EMBL/GenBank/DDBJ databases">
        <authorList>
            <consortium name="DOE Joint Genome Institute"/>
            <person name="Kuo A."/>
            <person name="Kohler A."/>
            <person name="Costa M.D."/>
            <person name="Nagy L.G."/>
            <person name="Floudas D."/>
            <person name="Copeland A."/>
            <person name="Barry K.W."/>
            <person name="Cichocki N."/>
            <person name="Veneault-Fourrey C."/>
            <person name="LaButti K."/>
            <person name="Lindquist E.A."/>
            <person name="Lipzen A."/>
            <person name="Lundell T."/>
            <person name="Morin E."/>
            <person name="Murat C."/>
            <person name="Sun H."/>
            <person name="Tunlid A."/>
            <person name="Henrissat B."/>
            <person name="Grigoriev I.V."/>
            <person name="Hibbett D.S."/>
            <person name="Martin F."/>
            <person name="Nordberg H.P."/>
            <person name="Cantor M.N."/>
            <person name="Hua S.X."/>
        </authorList>
    </citation>
    <scope>NUCLEOTIDE SEQUENCE [LARGE SCALE GENOMIC DNA]</scope>
    <source>
        <strain evidence="1 2">Marx 270</strain>
    </source>
</reference>
<reference evidence="2" key="2">
    <citation type="submission" date="2015-01" db="EMBL/GenBank/DDBJ databases">
        <title>Evolutionary Origins and Diversification of the Mycorrhizal Mutualists.</title>
        <authorList>
            <consortium name="DOE Joint Genome Institute"/>
            <consortium name="Mycorrhizal Genomics Consortium"/>
            <person name="Kohler A."/>
            <person name="Kuo A."/>
            <person name="Nagy L.G."/>
            <person name="Floudas D."/>
            <person name="Copeland A."/>
            <person name="Barry K.W."/>
            <person name="Cichocki N."/>
            <person name="Veneault-Fourrey C."/>
            <person name="LaButti K."/>
            <person name="Lindquist E.A."/>
            <person name="Lipzen A."/>
            <person name="Lundell T."/>
            <person name="Morin E."/>
            <person name="Murat C."/>
            <person name="Riley R."/>
            <person name="Ohm R."/>
            <person name="Sun H."/>
            <person name="Tunlid A."/>
            <person name="Henrissat B."/>
            <person name="Grigoriev I.V."/>
            <person name="Hibbett D.S."/>
            <person name="Martin F."/>
        </authorList>
    </citation>
    <scope>NUCLEOTIDE SEQUENCE [LARGE SCALE GENOMIC DNA]</scope>
    <source>
        <strain evidence="2">Marx 270</strain>
    </source>
</reference>
<dbReference type="InParanoid" id="A0A0C3NNZ7"/>